<organism evidence="1 2">
    <name type="scientific">Halobacillus amylolyticus</name>
    <dbReference type="NCBI Taxonomy" id="2932259"/>
    <lineage>
        <taxon>Bacteria</taxon>
        <taxon>Bacillati</taxon>
        <taxon>Bacillota</taxon>
        <taxon>Bacilli</taxon>
        <taxon>Bacillales</taxon>
        <taxon>Bacillaceae</taxon>
        <taxon>Halobacillus</taxon>
    </lineage>
</organism>
<proteinExistence type="predicted"/>
<evidence type="ECO:0000313" key="2">
    <source>
        <dbReference type="Proteomes" id="UP000830326"/>
    </source>
</evidence>
<dbReference type="Proteomes" id="UP000830326">
    <property type="component" value="Chromosome"/>
</dbReference>
<reference evidence="1" key="1">
    <citation type="submission" date="2022-04" db="EMBL/GenBank/DDBJ databases">
        <title>Halobacillus sp. isolated from saltern.</title>
        <authorList>
            <person name="Won M."/>
            <person name="Lee C.-M."/>
            <person name="Woen H.-Y."/>
            <person name="Kwon S.-W."/>
        </authorList>
    </citation>
    <scope>NUCLEOTIDE SEQUENCE</scope>
    <source>
        <strain evidence="1">SSHM10-5</strain>
    </source>
</reference>
<name>A0ABY4HGN1_9BACI</name>
<dbReference type="Gene3D" id="2.130.10.130">
    <property type="entry name" value="Integrin alpha, N-terminal"/>
    <property type="match status" value="1"/>
</dbReference>
<keyword evidence="2" id="KW-1185">Reference proteome</keyword>
<dbReference type="RefSeq" id="WP_245035687.1">
    <property type="nucleotide sequence ID" value="NZ_CP095075.1"/>
</dbReference>
<dbReference type="SUPFAM" id="SSF69318">
    <property type="entry name" value="Integrin alpha N-terminal domain"/>
    <property type="match status" value="1"/>
</dbReference>
<sequence length="250" mass="28202">MEENMYPYPYYMRQPPSILTSKQGDVNGDGIPDHVYLIGQKPDGSTSPFTTEITLVIQDGRTNAAYSIPLESNAGYQPSLFLGDFNGDQVDDILISINSGGSGGFGYYYVYSFLNNQAKELFDYKKFDDSFVYDVIYRDYYKVDVVNRTLNLTYTIDIQNRGKDYLSEIYQPDGTLKEPIEGWVSGLNVLYPIDFQGDGVYELFVFQEISGRYHADGLGVVQTPLSWDGSKFSVMNNTQYVAIYGASPEQ</sequence>
<accession>A0ABY4HGN1</accession>
<dbReference type="InterPro" id="IPR028994">
    <property type="entry name" value="Integrin_alpha_N"/>
</dbReference>
<dbReference type="EMBL" id="CP095075">
    <property type="protein sequence ID" value="UOR13817.1"/>
    <property type="molecule type" value="Genomic_DNA"/>
</dbReference>
<protein>
    <submittedName>
        <fullName evidence="1">FG-GAP-like repeat-containing protein</fullName>
    </submittedName>
</protein>
<evidence type="ECO:0000313" key="1">
    <source>
        <dbReference type="EMBL" id="UOR13817.1"/>
    </source>
</evidence>
<gene>
    <name evidence="1" type="ORF">MUO15_10430</name>
</gene>